<name>A0ABT0DKE8_9HYPH</name>
<comment type="caution">
    <text evidence="1">The sequence shown here is derived from an EMBL/GenBank/DDBJ whole genome shotgun (WGS) entry which is preliminary data.</text>
</comment>
<dbReference type="Proteomes" id="UP001202867">
    <property type="component" value="Unassembled WGS sequence"/>
</dbReference>
<reference evidence="2" key="1">
    <citation type="submission" date="2023-07" db="EMBL/GenBank/DDBJ databases">
        <title>Ancylobacter moscoviensis sp. nov., facultatively methylotrophic bacteria from activated sludge and the reclassification of Starkeya novella (Starkey 1934) Kelly et al. 2000 as Ancylobacter novellus comb. nov., Starkeya koreensis Im et al. 2006 as Ancylobacter koreensis comb.nov., Angulomicrobium tetraedrale Vasil'eva et al. 1986 as Ancylobacter tetraedralis comb. nov., Angulomicrobium amanitiforme Fritz et al. 2004 as Ancylobacter amanitiformis comb. nov. and Methylorhabdus multivorans Doronina et al. 1996 as Ancylobacter multivorans comb. nov. and emended description of the genus Ancylobacter.</title>
        <authorList>
            <person name="Doronina N."/>
            <person name="Chemodurova A."/>
            <person name="Grouzdev D."/>
            <person name="Koziaeva V."/>
            <person name="Shi W."/>
            <person name="Wu L."/>
            <person name="Kaparullina E."/>
        </authorList>
    </citation>
    <scope>NUCLEOTIDE SEQUENCE [LARGE SCALE GENOMIC DNA]</scope>
    <source>
        <strain evidence="2">Jip08</strain>
    </source>
</reference>
<sequence>MQLKVHEVGAGLHPSEVIIAVETVEGTRRLIVSRRSIEQEYIDVGLIRSRGQDELLIELPRETQNGEWRVWVRKGQVRNLEKVSA</sequence>
<dbReference type="EMBL" id="JALKCG010000001">
    <property type="protein sequence ID" value="MCK0207669.1"/>
    <property type="molecule type" value="Genomic_DNA"/>
</dbReference>
<dbReference type="RefSeq" id="WP_247199597.1">
    <property type="nucleotide sequence ID" value="NZ_JALKCG010000001.1"/>
</dbReference>
<proteinExistence type="predicted"/>
<gene>
    <name evidence="1" type="ORF">MWN33_06435</name>
</gene>
<evidence type="ECO:0000313" key="2">
    <source>
        <dbReference type="Proteomes" id="UP001202867"/>
    </source>
</evidence>
<protein>
    <submittedName>
        <fullName evidence="1">Uncharacterized protein</fullName>
    </submittedName>
</protein>
<accession>A0ABT0DKE8</accession>
<evidence type="ECO:0000313" key="1">
    <source>
        <dbReference type="EMBL" id="MCK0207669.1"/>
    </source>
</evidence>
<keyword evidence="2" id="KW-1185">Reference proteome</keyword>
<organism evidence="1 2">
    <name type="scientific">Ancylobacter koreensis</name>
    <dbReference type="NCBI Taxonomy" id="266121"/>
    <lineage>
        <taxon>Bacteria</taxon>
        <taxon>Pseudomonadati</taxon>
        <taxon>Pseudomonadota</taxon>
        <taxon>Alphaproteobacteria</taxon>
        <taxon>Hyphomicrobiales</taxon>
        <taxon>Xanthobacteraceae</taxon>
        <taxon>Ancylobacter</taxon>
    </lineage>
</organism>